<dbReference type="PANTHER" id="PTHR46121">
    <property type="entry name" value="STEROIDOGENIC ACUTE REGULATORY PROTEIN-LIKE"/>
    <property type="match status" value="1"/>
</dbReference>
<dbReference type="GO" id="GO:0008289">
    <property type="term" value="F:lipid binding"/>
    <property type="evidence" value="ECO:0007669"/>
    <property type="project" value="InterPro"/>
</dbReference>
<evidence type="ECO:0000313" key="2">
    <source>
        <dbReference type="EMBL" id="GMR51387.1"/>
    </source>
</evidence>
<dbReference type="GO" id="GO:0005789">
    <property type="term" value="C:endoplasmic reticulum membrane"/>
    <property type="evidence" value="ECO:0007669"/>
    <property type="project" value="TreeGrafter"/>
</dbReference>
<dbReference type="Proteomes" id="UP001328107">
    <property type="component" value="Unassembled WGS sequence"/>
</dbReference>
<name>A0AAN5I436_9BILA</name>
<dbReference type="Gene3D" id="3.30.530.20">
    <property type="match status" value="1"/>
</dbReference>
<organism evidence="2 3">
    <name type="scientific">Pristionchus mayeri</name>
    <dbReference type="NCBI Taxonomy" id="1317129"/>
    <lineage>
        <taxon>Eukaryota</taxon>
        <taxon>Metazoa</taxon>
        <taxon>Ecdysozoa</taxon>
        <taxon>Nematoda</taxon>
        <taxon>Chromadorea</taxon>
        <taxon>Rhabditida</taxon>
        <taxon>Rhabditina</taxon>
        <taxon>Diplogasteromorpha</taxon>
        <taxon>Diplogasteroidea</taxon>
        <taxon>Neodiplogasteridae</taxon>
        <taxon>Pristionchus</taxon>
    </lineage>
</organism>
<dbReference type="InterPro" id="IPR051869">
    <property type="entry name" value="STARD3"/>
</dbReference>
<accession>A0AAN5I436</accession>
<proteinExistence type="predicted"/>
<sequence length="246" mass="27983">YIISAMVKTISIGGLEEKLGDDMAQYEDVFTAAGDVMKHGLDILNDPSFEEKKAPWKLDCSSDEITVHYMDNASGRYFAGRCKMKVSAKDMNDEFWNHLDRNHEFNDNIRQARRVKKLTANTDYFHYTSNDVFIIKSREVVAARALREINGSFILACRSVALPKEIPESKASVRAHLHVSLSRTRPDPEDPAHSCIYDYVICTDLKGMMFRSAVNQVLGRATLKDIENIRQHANNVLRPKLYPGLQ</sequence>
<evidence type="ECO:0000259" key="1">
    <source>
        <dbReference type="PROSITE" id="PS50848"/>
    </source>
</evidence>
<feature type="domain" description="START" evidence="1">
    <location>
        <begin position="96"/>
        <end position="238"/>
    </location>
</feature>
<comment type="caution">
    <text evidence="2">The sequence shown here is derived from an EMBL/GenBank/DDBJ whole genome shotgun (WGS) entry which is preliminary data.</text>
</comment>
<dbReference type="SMART" id="SM00234">
    <property type="entry name" value="START"/>
    <property type="match status" value="1"/>
</dbReference>
<keyword evidence="3" id="KW-1185">Reference proteome</keyword>
<gene>
    <name evidence="2" type="ORF">PMAYCL1PPCAC_21582</name>
</gene>
<evidence type="ECO:0000313" key="3">
    <source>
        <dbReference type="Proteomes" id="UP001328107"/>
    </source>
</evidence>
<dbReference type="GO" id="GO:0099044">
    <property type="term" value="P:vesicle tethering to endoplasmic reticulum"/>
    <property type="evidence" value="ECO:0007669"/>
    <property type="project" value="TreeGrafter"/>
</dbReference>
<reference evidence="3" key="1">
    <citation type="submission" date="2022-10" db="EMBL/GenBank/DDBJ databases">
        <title>Genome assembly of Pristionchus species.</title>
        <authorList>
            <person name="Yoshida K."/>
            <person name="Sommer R.J."/>
        </authorList>
    </citation>
    <scope>NUCLEOTIDE SEQUENCE [LARGE SCALE GENOMIC DNA]</scope>
    <source>
        <strain evidence="3">RS5460</strain>
    </source>
</reference>
<dbReference type="PANTHER" id="PTHR46121:SF3">
    <property type="entry name" value="STEROIDOGENIC ACUTE REGULATORY-LIKE PROTEIN 1"/>
    <property type="match status" value="1"/>
</dbReference>
<dbReference type="EMBL" id="BTRK01000005">
    <property type="protein sequence ID" value="GMR51387.1"/>
    <property type="molecule type" value="Genomic_DNA"/>
</dbReference>
<dbReference type="Pfam" id="PF01852">
    <property type="entry name" value="START"/>
    <property type="match status" value="1"/>
</dbReference>
<dbReference type="SUPFAM" id="SSF55961">
    <property type="entry name" value="Bet v1-like"/>
    <property type="match status" value="1"/>
</dbReference>
<dbReference type="AlphaFoldDB" id="A0AAN5I436"/>
<dbReference type="GO" id="GO:0031902">
    <property type="term" value="C:late endosome membrane"/>
    <property type="evidence" value="ECO:0007669"/>
    <property type="project" value="TreeGrafter"/>
</dbReference>
<dbReference type="GO" id="GO:0005765">
    <property type="term" value="C:lysosomal membrane"/>
    <property type="evidence" value="ECO:0007669"/>
    <property type="project" value="TreeGrafter"/>
</dbReference>
<dbReference type="GO" id="GO:0140284">
    <property type="term" value="C:endoplasmic reticulum-endosome membrane contact site"/>
    <property type="evidence" value="ECO:0007669"/>
    <property type="project" value="TreeGrafter"/>
</dbReference>
<dbReference type="InterPro" id="IPR023393">
    <property type="entry name" value="START-like_dom_sf"/>
</dbReference>
<dbReference type="CDD" id="cd00177">
    <property type="entry name" value="START"/>
    <property type="match status" value="1"/>
</dbReference>
<protein>
    <recommendedName>
        <fullName evidence="1">START domain-containing protein</fullName>
    </recommendedName>
</protein>
<dbReference type="PROSITE" id="PS50848">
    <property type="entry name" value="START"/>
    <property type="match status" value="1"/>
</dbReference>
<feature type="non-terminal residue" evidence="2">
    <location>
        <position position="1"/>
    </location>
</feature>
<dbReference type="InterPro" id="IPR002913">
    <property type="entry name" value="START_lipid-bd_dom"/>
</dbReference>